<dbReference type="Gene3D" id="3.20.20.80">
    <property type="entry name" value="Glycosidases"/>
    <property type="match status" value="1"/>
</dbReference>
<dbReference type="PANTHER" id="PTHR31468:SF4">
    <property type="entry name" value="1,3-BETA-GLUCANOSYLTRANSFERASE GAS3-RELATED"/>
    <property type="match status" value="1"/>
</dbReference>
<dbReference type="GO" id="GO:0042124">
    <property type="term" value="F:1,3-beta-glucanosyltransferase activity"/>
    <property type="evidence" value="ECO:0007669"/>
    <property type="project" value="TreeGrafter"/>
</dbReference>
<comment type="function">
    <text evidence="5">Splits internally a 1,3-beta-glucan molecule and transfers the newly generated reducing end (the donor) to the non-reducing end of another 1,3-beta-glucan molecule (the acceptor) forming a 1,3-beta linkage, resulting in the elongation of 1,3-beta-glucan chains in the cell wall.</text>
</comment>
<proteinExistence type="inferred from homology"/>
<evidence type="ECO:0000313" key="7">
    <source>
        <dbReference type="Proteomes" id="UP000030706"/>
    </source>
</evidence>
<name>A0A074Y2M4_AURPU</name>
<dbReference type="HOGENOM" id="CLU_021855_1_1_1"/>
<dbReference type="InterPro" id="IPR017853">
    <property type="entry name" value="GH"/>
</dbReference>
<comment type="similarity">
    <text evidence="2 5">Belongs to the glycosyl hydrolase 72 family.</text>
</comment>
<dbReference type="EC" id="2.4.1.-" evidence="5"/>
<keyword evidence="5" id="KW-0449">Lipoprotein</keyword>
<dbReference type="OrthoDB" id="1055148at2759"/>
<organism evidence="6 7">
    <name type="scientific">Aureobasidium pullulans EXF-150</name>
    <dbReference type="NCBI Taxonomy" id="1043002"/>
    <lineage>
        <taxon>Eukaryota</taxon>
        <taxon>Fungi</taxon>
        <taxon>Dikarya</taxon>
        <taxon>Ascomycota</taxon>
        <taxon>Pezizomycotina</taxon>
        <taxon>Dothideomycetes</taxon>
        <taxon>Dothideomycetidae</taxon>
        <taxon>Dothideales</taxon>
        <taxon>Saccotheciaceae</taxon>
        <taxon>Aureobasidium</taxon>
    </lineage>
</organism>
<keyword evidence="4" id="KW-0325">Glycoprotein</keyword>
<evidence type="ECO:0000256" key="3">
    <source>
        <dbReference type="ARBA" id="ARBA00022729"/>
    </source>
</evidence>
<evidence type="ECO:0000256" key="1">
    <source>
        <dbReference type="ARBA" id="ARBA00004609"/>
    </source>
</evidence>
<evidence type="ECO:0000256" key="2">
    <source>
        <dbReference type="ARBA" id="ARBA00007528"/>
    </source>
</evidence>
<dbReference type="RefSeq" id="XP_029757318.1">
    <property type="nucleotide sequence ID" value="XM_029906092.1"/>
</dbReference>
<protein>
    <recommendedName>
        <fullName evidence="5">1,3-beta-glucanosyltransferase</fullName>
        <ecNumber evidence="5">2.4.1.-</ecNumber>
    </recommendedName>
</protein>
<evidence type="ECO:0000256" key="4">
    <source>
        <dbReference type="ARBA" id="ARBA00023180"/>
    </source>
</evidence>
<evidence type="ECO:0000256" key="5">
    <source>
        <dbReference type="RuleBase" id="RU361209"/>
    </source>
</evidence>
<dbReference type="GeneID" id="40748398"/>
<accession>A0A074Y2M4</accession>
<dbReference type="GO" id="GO:0098552">
    <property type="term" value="C:side of membrane"/>
    <property type="evidence" value="ECO:0007669"/>
    <property type="project" value="UniProtKB-KW"/>
</dbReference>
<comment type="subcellular location">
    <subcellularLocation>
        <location evidence="1 5">Cell membrane</location>
        <topology evidence="1 5">Lipid-anchor</topology>
        <topology evidence="1 5">GPI-anchor</topology>
    </subcellularLocation>
</comment>
<keyword evidence="5" id="KW-0808">Transferase</keyword>
<reference evidence="6 7" key="1">
    <citation type="journal article" date="2014" name="BMC Genomics">
        <title>Genome sequencing of four Aureobasidium pullulans varieties: biotechnological potential, stress tolerance, and description of new species.</title>
        <authorList>
            <person name="Gostin Ar C."/>
            <person name="Ohm R.A."/>
            <person name="Kogej T."/>
            <person name="Sonjak S."/>
            <person name="Turk M."/>
            <person name="Zajc J."/>
            <person name="Zalar P."/>
            <person name="Grube M."/>
            <person name="Sun H."/>
            <person name="Han J."/>
            <person name="Sharma A."/>
            <person name="Chiniquy J."/>
            <person name="Ngan C.Y."/>
            <person name="Lipzen A."/>
            <person name="Barry K."/>
            <person name="Grigoriev I.V."/>
            <person name="Gunde-Cimerman N."/>
        </authorList>
    </citation>
    <scope>NUCLEOTIDE SEQUENCE [LARGE SCALE GENOMIC DNA]</scope>
    <source>
        <strain evidence="6 7">EXF-150</strain>
    </source>
</reference>
<keyword evidence="3" id="KW-0732">Signal</keyword>
<keyword evidence="5" id="KW-0472">Membrane</keyword>
<gene>
    <name evidence="6" type="ORF">M438DRAFT_348223</name>
</gene>
<keyword evidence="7" id="KW-1185">Reference proteome</keyword>
<sequence length="430" mass="48481">MPTEPSSIPIIIRGRYFWRGDDRFFVRGVVYQPQKNNLQPGEVNDPIADDRIHELERNVPLLTELGINTIFIYFIDNQKPHDRAMKLLEQAGIYVVATVSTPFNCIHRANPYASYNSDKVSHFLRTAGIMSCYPNTLGLAAADALVNNHQSLRATPVIKAVIRDLKRYMIWSNKYNGTRILPVSYSAADVLNITRPQGFLEYLYLGDQASAVDFWMCKNYSWVGESSMAMSGWDSFLSRYEKFAIPAFLSEYGTNLIRPRQFHETRALYSDPMTRVFSGGCLYDFAEGPNGYGLVALPGTDETGWFGKSDIVETHGAETRDTDAGKLYILYDFGNYMAALAEPTSHNSSWSTMELEAVERHNVDTSLMSWPWGSELQMPETCIDWDNIEELIGAGMPSPLETITQRLESTSILERTSGQAEHGSTCRTDD</sequence>
<dbReference type="InterPro" id="IPR004886">
    <property type="entry name" value="Glucanosyltransferase"/>
</dbReference>
<dbReference type="PANTHER" id="PTHR31468">
    <property type="entry name" value="1,3-BETA-GLUCANOSYLTRANSFERASE GAS1"/>
    <property type="match status" value="1"/>
</dbReference>
<dbReference type="GO" id="GO:0031505">
    <property type="term" value="P:fungal-type cell wall organization"/>
    <property type="evidence" value="ECO:0007669"/>
    <property type="project" value="TreeGrafter"/>
</dbReference>
<dbReference type="GO" id="GO:0005886">
    <property type="term" value="C:plasma membrane"/>
    <property type="evidence" value="ECO:0007669"/>
    <property type="project" value="UniProtKB-SubCell"/>
</dbReference>
<dbReference type="SUPFAM" id="SSF51445">
    <property type="entry name" value="(Trans)glycosidases"/>
    <property type="match status" value="1"/>
</dbReference>
<keyword evidence="5" id="KW-0336">GPI-anchor</keyword>
<evidence type="ECO:0000313" key="6">
    <source>
        <dbReference type="EMBL" id="KEQ81131.1"/>
    </source>
</evidence>
<dbReference type="Proteomes" id="UP000030706">
    <property type="component" value="Unassembled WGS sequence"/>
</dbReference>
<dbReference type="GO" id="GO:0071970">
    <property type="term" value="P:fungal-type cell wall (1-&gt;3)-beta-D-glucan biosynthetic process"/>
    <property type="evidence" value="ECO:0007669"/>
    <property type="project" value="TreeGrafter"/>
</dbReference>
<dbReference type="EMBL" id="KL584993">
    <property type="protein sequence ID" value="KEQ81131.1"/>
    <property type="molecule type" value="Genomic_DNA"/>
</dbReference>
<dbReference type="AlphaFoldDB" id="A0A074Y2M4"/>
<dbReference type="Pfam" id="PF03198">
    <property type="entry name" value="Glyco_hydro_72"/>
    <property type="match status" value="1"/>
</dbReference>